<dbReference type="PANTHER" id="PTHR44591">
    <property type="entry name" value="STRESS RESPONSE REGULATOR PROTEIN 1"/>
    <property type="match status" value="1"/>
</dbReference>
<dbReference type="GO" id="GO:0000160">
    <property type="term" value="P:phosphorelay signal transduction system"/>
    <property type="evidence" value="ECO:0007669"/>
    <property type="project" value="InterPro"/>
</dbReference>
<dbReference type="eggNOG" id="COG3706">
    <property type="taxonomic scope" value="Bacteria"/>
</dbReference>
<evidence type="ECO:0000256" key="2">
    <source>
        <dbReference type="PROSITE-ProRule" id="PRU00169"/>
    </source>
</evidence>
<dbReference type="InterPro" id="IPR001789">
    <property type="entry name" value="Sig_transdc_resp-reg_receiver"/>
</dbReference>
<dbReference type="Proteomes" id="UP000054537">
    <property type="component" value="Unassembled WGS sequence"/>
</dbReference>
<dbReference type="OrthoDB" id="3197131at2"/>
<dbReference type="PANTHER" id="PTHR44591:SF3">
    <property type="entry name" value="RESPONSE REGULATORY DOMAIN-CONTAINING PROTEIN"/>
    <property type="match status" value="1"/>
</dbReference>
<gene>
    <name evidence="4" type="ORF">MB27_10875</name>
</gene>
<sequence>MGTILVVDDEPDLRFLMRRILTRAGHQVVEAGNGAIALDTVRQTRPDLVVTDVMMPVMGGVEFMRRLRSDPATATIPILSVSSDWQLAVDADAALAKPWERADLVAAAERLLREGRDGQ</sequence>
<proteinExistence type="predicted"/>
<dbReference type="AlphaFoldDB" id="A0A0A6XBT7"/>
<reference evidence="4 5" key="1">
    <citation type="submission" date="2014-10" db="EMBL/GenBank/DDBJ databases">
        <title>Draft genome sequence of Actinoplanes utahensis NRRL 12052.</title>
        <authorList>
            <person name="Velasco-Bucheli B."/>
            <person name="del Cerro C."/>
            <person name="Hormigo D."/>
            <person name="Garcia J.L."/>
            <person name="Acebal C."/>
            <person name="Arroyo M."/>
            <person name="de la Mata I."/>
        </authorList>
    </citation>
    <scope>NUCLEOTIDE SEQUENCE [LARGE SCALE GENOMIC DNA]</scope>
    <source>
        <strain evidence="4 5">NRRL 12052</strain>
    </source>
</reference>
<dbReference type="Pfam" id="PF00072">
    <property type="entry name" value="Response_reg"/>
    <property type="match status" value="1"/>
</dbReference>
<dbReference type="Gene3D" id="3.40.50.2300">
    <property type="match status" value="1"/>
</dbReference>
<dbReference type="PROSITE" id="PS50110">
    <property type="entry name" value="RESPONSE_REGULATORY"/>
    <property type="match status" value="1"/>
</dbReference>
<accession>A0A0A6XBT7</accession>
<name>A0A0A6XBT7_ACTUT</name>
<dbReference type="InterPro" id="IPR050595">
    <property type="entry name" value="Bact_response_regulator"/>
</dbReference>
<dbReference type="SMART" id="SM00448">
    <property type="entry name" value="REC"/>
    <property type="match status" value="1"/>
</dbReference>
<evidence type="ECO:0000313" key="5">
    <source>
        <dbReference type="Proteomes" id="UP000054537"/>
    </source>
</evidence>
<dbReference type="EMBL" id="JRTT01000010">
    <property type="protein sequence ID" value="KHD77577.1"/>
    <property type="molecule type" value="Genomic_DNA"/>
</dbReference>
<organism evidence="4 5">
    <name type="scientific">Actinoplanes utahensis</name>
    <dbReference type="NCBI Taxonomy" id="1869"/>
    <lineage>
        <taxon>Bacteria</taxon>
        <taxon>Bacillati</taxon>
        <taxon>Actinomycetota</taxon>
        <taxon>Actinomycetes</taxon>
        <taxon>Micromonosporales</taxon>
        <taxon>Micromonosporaceae</taxon>
        <taxon>Actinoplanes</taxon>
    </lineage>
</organism>
<feature type="domain" description="Response regulatory" evidence="3">
    <location>
        <begin position="3"/>
        <end position="112"/>
    </location>
</feature>
<dbReference type="InterPro" id="IPR011006">
    <property type="entry name" value="CheY-like_superfamily"/>
</dbReference>
<comment type="caution">
    <text evidence="4">The sequence shown here is derived from an EMBL/GenBank/DDBJ whole genome shotgun (WGS) entry which is preliminary data.</text>
</comment>
<feature type="modified residue" description="4-aspartylphosphate" evidence="2">
    <location>
        <position position="52"/>
    </location>
</feature>
<protein>
    <submittedName>
        <fullName evidence="4">Response regulator receiver protein</fullName>
    </submittedName>
</protein>
<dbReference type="SUPFAM" id="SSF52172">
    <property type="entry name" value="CheY-like"/>
    <property type="match status" value="1"/>
</dbReference>
<keyword evidence="5" id="KW-1185">Reference proteome</keyword>
<dbReference type="RefSeq" id="WP_043524097.1">
    <property type="nucleotide sequence ID" value="NZ_BAABKU010000015.1"/>
</dbReference>
<evidence type="ECO:0000256" key="1">
    <source>
        <dbReference type="ARBA" id="ARBA00022553"/>
    </source>
</evidence>
<keyword evidence="1 2" id="KW-0597">Phosphoprotein</keyword>
<dbReference type="STRING" id="1869.MB27_10875"/>
<evidence type="ECO:0000313" key="4">
    <source>
        <dbReference type="EMBL" id="KHD77577.1"/>
    </source>
</evidence>
<evidence type="ECO:0000259" key="3">
    <source>
        <dbReference type="PROSITE" id="PS50110"/>
    </source>
</evidence>